<feature type="transmembrane region" description="Helical" evidence="6">
    <location>
        <begin position="195"/>
        <end position="221"/>
    </location>
</feature>
<feature type="transmembrane region" description="Helical" evidence="6">
    <location>
        <begin position="498"/>
        <end position="518"/>
    </location>
</feature>
<dbReference type="GO" id="GO:0022857">
    <property type="term" value="F:transmembrane transporter activity"/>
    <property type="evidence" value="ECO:0007669"/>
    <property type="project" value="TreeGrafter"/>
</dbReference>
<feature type="region of interest" description="Disordered" evidence="5">
    <location>
        <begin position="365"/>
        <end position="393"/>
    </location>
</feature>
<evidence type="ECO:0000313" key="7">
    <source>
        <dbReference type="EMBL" id="ODO09635.1"/>
    </source>
</evidence>
<dbReference type="PANTHER" id="PTHR23507:SF13">
    <property type="entry name" value="MFS GENERAL SUBSTRATE TRANSPORTER"/>
    <property type="match status" value="1"/>
</dbReference>
<dbReference type="Gene3D" id="1.20.1250.20">
    <property type="entry name" value="MFS general substrate transporter like domains"/>
    <property type="match status" value="1"/>
</dbReference>
<gene>
    <name evidence="7" type="ORF">I350_01847</name>
</gene>
<proteinExistence type="predicted"/>
<comment type="subcellular location">
    <subcellularLocation>
        <location evidence="1">Membrane</location>
        <topology evidence="1">Multi-pass membrane protein</topology>
    </subcellularLocation>
</comment>
<accession>A0A1E3K9H3</accession>
<evidence type="ECO:0000313" key="8">
    <source>
        <dbReference type="Proteomes" id="UP000095149"/>
    </source>
</evidence>
<evidence type="ECO:0000256" key="4">
    <source>
        <dbReference type="ARBA" id="ARBA00023136"/>
    </source>
</evidence>
<dbReference type="InterPro" id="IPR036259">
    <property type="entry name" value="MFS_trans_sf"/>
</dbReference>
<protein>
    <recommendedName>
        <fullName evidence="9">Major facilitator superfamily (MFS) profile domain-containing protein</fullName>
    </recommendedName>
</protein>
<evidence type="ECO:0000256" key="2">
    <source>
        <dbReference type="ARBA" id="ARBA00022692"/>
    </source>
</evidence>
<feature type="transmembrane region" description="Helical" evidence="6">
    <location>
        <begin position="99"/>
        <end position="121"/>
    </location>
</feature>
<name>A0A1E3K9H3_9TREE</name>
<keyword evidence="4 6" id="KW-0472">Membrane</keyword>
<keyword evidence="3 6" id="KW-1133">Transmembrane helix</keyword>
<dbReference type="PANTHER" id="PTHR23507">
    <property type="entry name" value="ZGC:174356"/>
    <property type="match status" value="1"/>
</dbReference>
<dbReference type="OrthoDB" id="5204190at2759"/>
<reference evidence="7 8" key="1">
    <citation type="submission" date="2016-06" db="EMBL/GenBank/DDBJ databases">
        <title>Evolution of pathogenesis and genome organization in the Tremellales.</title>
        <authorList>
            <person name="Cuomo C."/>
            <person name="Litvintseva A."/>
            <person name="Heitman J."/>
            <person name="Chen Y."/>
            <person name="Sun S."/>
            <person name="Springer D."/>
            <person name="Dromer F."/>
            <person name="Young S."/>
            <person name="Zeng Q."/>
            <person name="Chapman S."/>
            <person name="Gujja S."/>
            <person name="Saif S."/>
            <person name="Birren B."/>
        </authorList>
    </citation>
    <scope>NUCLEOTIDE SEQUENCE [LARGE SCALE GENOMIC DNA]</scope>
    <source>
        <strain evidence="7 8">CBS 6273</strain>
    </source>
</reference>
<evidence type="ECO:0000256" key="5">
    <source>
        <dbReference type="SAM" id="MobiDB-lite"/>
    </source>
</evidence>
<evidence type="ECO:0000256" key="6">
    <source>
        <dbReference type="SAM" id="Phobius"/>
    </source>
</evidence>
<feature type="transmembrane region" description="Helical" evidence="6">
    <location>
        <begin position="469"/>
        <end position="492"/>
    </location>
</feature>
<evidence type="ECO:0000256" key="1">
    <source>
        <dbReference type="ARBA" id="ARBA00004141"/>
    </source>
</evidence>
<evidence type="ECO:0000256" key="3">
    <source>
        <dbReference type="ARBA" id="ARBA00022989"/>
    </source>
</evidence>
<dbReference type="AlphaFoldDB" id="A0A1E3K9H3"/>
<dbReference type="Proteomes" id="UP000095149">
    <property type="component" value="Unassembled WGS sequence"/>
</dbReference>
<keyword evidence="2 6" id="KW-0812">Transmembrane</keyword>
<evidence type="ECO:0008006" key="9">
    <source>
        <dbReference type="Google" id="ProtNLM"/>
    </source>
</evidence>
<dbReference type="GO" id="GO:0016020">
    <property type="term" value="C:membrane"/>
    <property type="evidence" value="ECO:0007669"/>
    <property type="project" value="UniProtKB-SubCell"/>
</dbReference>
<organism evidence="7 8">
    <name type="scientific">Cryptococcus amylolentus CBS 6273</name>
    <dbReference type="NCBI Taxonomy" id="1296118"/>
    <lineage>
        <taxon>Eukaryota</taxon>
        <taxon>Fungi</taxon>
        <taxon>Dikarya</taxon>
        <taxon>Basidiomycota</taxon>
        <taxon>Agaricomycotina</taxon>
        <taxon>Tremellomycetes</taxon>
        <taxon>Tremellales</taxon>
        <taxon>Cryptococcaceae</taxon>
        <taxon>Cryptococcus</taxon>
    </lineage>
</organism>
<sequence length="527" mass="58139">MSPPHSPKSVQTETSALLPTPPLPANRSLNTPSWYSPIRRVLFTSLLLAMTFRLTQTTVIYAFRVMTCDEYYKSHDWVGERGDDKCSLPKIEAESASHVALMSMMTTMGTIGNLFYATWFIKRHGCKATVFQQTLWIALRNLADIYAINTGGSRGIRIIQASQLLNFLGSPGGIQIACNMYIAILAKAEDRTAKFGVLTGIVFLGSSIGFSAGGLLFFPWLGLIGPFYAAFGFLCFTTLTGSLFLPNIPPEDSQDRDVKKKKRSFLSPLKIFIPTKHLVRGAAKRDYNLLWLGLGAFFSVLATGYVHIGLQLVGTSVFRFLPGQNSIMLSLNLMVKALFLSICFPRIIKHGRRWVSRRPTLSAPPPRYYHPEEASQVEEPDPASFPQRDLPASPADKPHGSIFDLHFLRWSIFVDGVLTALTAFSTNNWHLYLAAGVLPFASATGSACKGVMMDLLVDPEQRTDALSAIALVEKLAQVSTISVFGFVFAALSERGHPALVFFINGCTAMVAFMFTLFVRMRTTGKCT</sequence>
<comment type="caution">
    <text evidence="7">The sequence shown here is derived from an EMBL/GenBank/DDBJ whole genome shotgun (WGS) entry which is preliminary data.</text>
</comment>
<feature type="transmembrane region" description="Helical" evidence="6">
    <location>
        <begin position="227"/>
        <end position="246"/>
    </location>
</feature>
<dbReference type="EMBL" id="MEKH01000003">
    <property type="protein sequence ID" value="ODO09635.1"/>
    <property type="molecule type" value="Genomic_DNA"/>
</dbReference>
<feature type="region of interest" description="Disordered" evidence="5">
    <location>
        <begin position="1"/>
        <end position="24"/>
    </location>
</feature>
<feature type="transmembrane region" description="Helical" evidence="6">
    <location>
        <begin position="41"/>
        <end position="63"/>
    </location>
</feature>
<feature type="transmembrane region" description="Helical" evidence="6">
    <location>
        <begin position="328"/>
        <end position="348"/>
    </location>
</feature>
<dbReference type="SUPFAM" id="SSF103473">
    <property type="entry name" value="MFS general substrate transporter"/>
    <property type="match status" value="1"/>
</dbReference>
<feature type="transmembrane region" description="Helical" evidence="6">
    <location>
        <begin position="289"/>
        <end position="308"/>
    </location>
</feature>